<dbReference type="Proteomes" id="UP000590811">
    <property type="component" value="Unassembled WGS sequence"/>
</dbReference>
<protein>
    <submittedName>
        <fullName evidence="2">Uncharacterized protein</fullName>
    </submittedName>
</protein>
<sequence length="89" mass="8416">MHLRVPGTATGGSGVRGSSHAAAYSGGGVTRAEDAGWPGAVAIAVGGGLESDGAALAAAGTRPAAATTAAAATTNDDNRTRALRLTVAT</sequence>
<name>A0A839PYT9_9MICO</name>
<comment type="caution">
    <text evidence="2">The sequence shown here is derived from an EMBL/GenBank/DDBJ whole genome shotgun (WGS) entry which is preliminary data.</text>
</comment>
<accession>A0A839PYT9</accession>
<organism evidence="2 3">
    <name type="scientific">Terracoccus luteus</name>
    <dbReference type="NCBI Taxonomy" id="53356"/>
    <lineage>
        <taxon>Bacteria</taxon>
        <taxon>Bacillati</taxon>
        <taxon>Actinomycetota</taxon>
        <taxon>Actinomycetes</taxon>
        <taxon>Micrococcales</taxon>
        <taxon>Intrasporangiaceae</taxon>
        <taxon>Terracoccus</taxon>
    </lineage>
</organism>
<proteinExistence type="predicted"/>
<reference evidence="2 3" key="1">
    <citation type="submission" date="2020-08" db="EMBL/GenBank/DDBJ databases">
        <title>Genomic Encyclopedia of Type Strains, Phase IV (KMG-V): Genome sequencing to study the core and pangenomes of soil and plant-associated prokaryotes.</title>
        <authorList>
            <person name="Whitman W."/>
        </authorList>
    </citation>
    <scope>NUCLEOTIDE SEQUENCE [LARGE SCALE GENOMIC DNA]</scope>
    <source>
        <strain evidence="2 3">B3ACCR2</strain>
    </source>
</reference>
<dbReference type="AlphaFoldDB" id="A0A839PYT9"/>
<gene>
    <name evidence="2" type="ORF">FHW14_003050</name>
</gene>
<evidence type="ECO:0000313" key="3">
    <source>
        <dbReference type="Proteomes" id="UP000590811"/>
    </source>
</evidence>
<dbReference type="RefSeq" id="WP_221186485.1">
    <property type="nucleotide sequence ID" value="NZ_JACHVT010000006.1"/>
</dbReference>
<evidence type="ECO:0000256" key="1">
    <source>
        <dbReference type="SAM" id="MobiDB-lite"/>
    </source>
</evidence>
<evidence type="ECO:0000313" key="2">
    <source>
        <dbReference type="EMBL" id="MBB2987864.1"/>
    </source>
</evidence>
<feature type="region of interest" description="Disordered" evidence="1">
    <location>
        <begin position="1"/>
        <end position="29"/>
    </location>
</feature>
<dbReference type="EMBL" id="JACHVT010000006">
    <property type="protein sequence ID" value="MBB2987864.1"/>
    <property type="molecule type" value="Genomic_DNA"/>
</dbReference>